<evidence type="ECO:0000313" key="5">
    <source>
        <dbReference type="Proteomes" id="UP000586827"/>
    </source>
</evidence>
<accession>A0A849CF45</accession>
<evidence type="ECO:0000313" key="4">
    <source>
        <dbReference type="EMBL" id="NNH75067.1"/>
    </source>
</evidence>
<evidence type="ECO:0000256" key="1">
    <source>
        <dbReference type="SAM" id="MobiDB-lite"/>
    </source>
</evidence>
<comment type="caution">
    <text evidence="4">The sequence shown here is derived from an EMBL/GenBank/DDBJ whole genome shotgun (WGS) entry which is preliminary data.</text>
</comment>
<dbReference type="RefSeq" id="WP_067527032.1">
    <property type="nucleotide sequence ID" value="NZ_JABELX010000018.1"/>
</dbReference>
<feature type="signal peptide" evidence="2">
    <location>
        <begin position="1"/>
        <end position="27"/>
    </location>
</feature>
<dbReference type="Gene3D" id="3.30.70.80">
    <property type="entry name" value="Peptidase S8 propeptide/proteinase inhibitor I9"/>
    <property type="match status" value="1"/>
</dbReference>
<feature type="domain" description="Inhibitor I9" evidence="3">
    <location>
        <begin position="65"/>
        <end position="105"/>
    </location>
</feature>
<name>A0A849CF45_9NOCA</name>
<dbReference type="Pfam" id="PF05922">
    <property type="entry name" value="Inhibitor_I9"/>
    <property type="match status" value="1"/>
</dbReference>
<dbReference type="SUPFAM" id="SSF54897">
    <property type="entry name" value="Protease propeptides/inhibitors"/>
    <property type="match status" value="1"/>
</dbReference>
<keyword evidence="2" id="KW-0732">Signal</keyword>
<dbReference type="InterPro" id="IPR037045">
    <property type="entry name" value="S8pro/Inhibitor_I9_sf"/>
</dbReference>
<dbReference type="EMBL" id="JABELX010000018">
    <property type="protein sequence ID" value="NNH75067.1"/>
    <property type="molecule type" value="Genomic_DNA"/>
</dbReference>
<organism evidence="4 5">
    <name type="scientific">Nocardia uniformis</name>
    <dbReference type="NCBI Taxonomy" id="53432"/>
    <lineage>
        <taxon>Bacteria</taxon>
        <taxon>Bacillati</taxon>
        <taxon>Actinomycetota</taxon>
        <taxon>Actinomycetes</taxon>
        <taxon>Mycobacteriales</taxon>
        <taxon>Nocardiaceae</taxon>
        <taxon>Nocardia</taxon>
    </lineage>
</organism>
<feature type="region of interest" description="Disordered" evidence="1">
    <location>
        <begin position="110"/>
        <end position="133"/>
    </location>
</feature>
<sequence length="133" mass="13997">MSKKRLVGALGAILLLTLAGQSGPAQADKPEVQIDKGLEGKAVPGQYIVTLTDGVPIDTVLDDANVKKVLHRYTNAINGFAAQLSAGQLKKLQQDERVEMIDEDVIGTKSAIQENPQSTSRAITTSSPISSAA</sequence>
<dbReference type="AlphaFoldDB" id="A0A849CF45"/>
<proteinExistence type="predicted"/>
<evidence type="ECO:0000256" key="2">
    <source>
        <dbReference type="SAM" id="SignalP"/>
    </source>
</evidence>
<gene>
    <name evidence="4" type="ORF">HLB23_35340</name>
</gene>
<feature type="chain" id="PRO_5032785627" description="Inhibitor I9 domain-containing protein" evidence="2">
    <location>
        <begin position="28"/>
        <end position="133"/>
    </location>
</feature>
<dbReference type="Proteomes" id="UP000586827">
    <property type="component" value="Unassembled WGS sequence"/>
</dbReference>
<feature type="compositionally biased region" description="Low complexity" evidence="1">
    <location>
        <begin position="118"/>
        <end position="133"/>
    </location>
</feature>
<reference evidence="4 5" key="1">
    <citation type="submission" date="2020-05" db="EMBL/GenBank/DDBJ databases">
        <title>MicrobeNet Type strains.</title>
        <authorList>
            <person name="Nicholson A.C."/>
        </authorList>
    </citation>
    <scope>NUCLEOTIDE SEQUENCE [LARGE SCALE GENOMIC DNA]</scope>
    <source>
        <strain evidence="4 5">JCM 3224</strain>
    </source>
</reference>
<dbReference type="InterPro" id="IPR010259">
    <property type="entry name" value="S8pro/Inhibitor_I9"/>
</dbReference>
<keyword evidence="5" id="KW-1185">Reference proteome</keyword>
<evidence type="ECO:0000259" key="3">
    <source>
        <dbReference type="Pfam" id="PF05922"/>
    </source>
</evidence>
<protein>
    <recommendedName>
        <fullName evidence="3">Inhibitor I9 domain-containing protein</fullName>
    </recommendedName>
</protein>